<evidence type="ECO:0000313" key="1">
    <source>
        <dbReference type="EMBL" id="KAJ8876150.1"/>
    </source>
</evidence>
<sequence length="230" mass="25461">MGRNTISLRDRINEYKKVNSSMKVTKKDVLEKHIKSEGHPTAKINLTTKSDEASKSVKWQATVSSMAENQKNEYVFGIEYSYPQVGSPSCSGVFGKARDLPGASTLRNNYVPACGEEMKLRVKAALKDKPVDSLTPTAEQEVYFANCLFLDTADGTTCSQAIIDCIKEYGVAYNNILGLVSDSTRYMGKCFQELQNIVGDHLLHFQCSAHKLKLVGGIFLMYISSLNLPL</sequence>
<organism evidence="1 2">
    <name type="scientific">Dryococelus australis</name>
    <dbReference type="NCBI Taxonomy" id="614101"/>
    <lineage>
        <taxon>Eukaryota</taxon>
        <taxon>Metazoa</taxon>
        <taxon>Ecdysozoa</taxon>
        <taxon>Arthropoda</taxon>
        <taxon>Hexapoda</taxon>
        <taxon>Insecta</taxon>
        <taxon>Pterygota</taxon>
        <taxon>Neoptera</taxon>
        <taxon>Polyneoptera</taxon>
        <taxon>Phasmatodea</taxon>
        <taxon>Verophasmatodea</taxon>
        <taxon>Anareolatae</taxon>
        <taxon>Phasmatidae</taxon>
        <taxon>Eurycanthinae</taxon>
        <taxon>Dryococelus</taxon>
    </lineage>
</organism>
<evidence type="ECO:0008006" key="3">
    <source>
        <dbReference type="Google" id="ProtNLM"/>
    </source>
</evidence>
<dbReference type="EMBL" id="JARBHB010000009">
    <property type="protein sequence ID" value="KAJ8876150.1"/>
    <property type="molecule type" value="Genomic_DNA"/>
</dbReference>
<dbReference type="Proteomes" id="UP001159363">
    <property type="component" value="Chromosome 8"/>
</dbReference>
<evidence type="ECO:0000313" key="2">
    <source>
        <dbReference type="Proteomes" id="UP001159363"/>
    </source>
</evidence>
<protein>
    <recommendedName>
        <fullName evidence="3">DUF659 domain-containing protein</fullName>
    </recommendedName>
</protein>
<accession>A0ABQ9GVT3</accession>
<comment type="caution">
    <text evidence="1">The sequence shown here is derived from an EMBL/GenBank/DDBJ whole genome shotgun (WGS) entry which is preliminary data.</text>
</comment>
<reference evidence="1 2" key="1">
    <citation type="submission" date="2023-02" db="EMBL/GenBank/DDBJ databases">
        <title>LHISI_Scaffold_Assembly.</title>
        <authorList>
            <person name="Stuart O.P."/>
            <person name="Cleave R."/>
            <person name="Magrath M.J.L."/>
            <person name="Mikheyev A.S."/>
        </authorList>
    </citation>
    <scope>NUCLEOTIDE SEQUENCE [LARGE SCALE GENOMIC DNA]</scope>
    <source>
        <strain evidence="1">Daus_M_001</strain>
        <tissue evidence="1">Leg muscle</tissue>
    </source>
</reference>
<name>A0ABQ9GVT3_9NEOP</name>
<gene>
    <name evidence="1" type="ORF">PR048_024059</name>
</gene>
<proteinExistence type="predicted"/>
<keyword evidence="2" id="KW-1185">Reference proteome</keyword>